<gene>
    <name evidence="1" type="ORF">BRAFLDRAFT_88521</name>
</gene>
<sequence>MEKIYKRSTVGSRKAKRQACGGPMEKIYKRSLGVFFLEFVDHFDTTYGKTSWITSITLASMYGGVIRYSLGHNFPPRPPRESGEQSRGASIRKVVMRQKQFVQLALKPFERLIVKEPEVS</sequence>
<dbReference type="InParanoid" id="C3ZD44"/>
<dbReference type="AlphaFoldDB" id="C3ZD44"/>
<accession>C3ZD44</accession>
<protein>
    <submittedName>
        <fullName evidence="1">Uncharacterized protein</fullName>
    </submittedName>
</protein>
<evidence type="ECO:0000313" key="1">
    <source>
        <dbReference type="EMBL" id="EEN49555.1"/>
    </source>
</evidence>
<name>C3ZD44_BRAFL</name>
<dbReference type="EMBL" id="GG666611">
    <property type="protein sequence ID" value="EEN49555.1"/>
    <property type="molecule type" value="Genomic_DNA"/>
</dbReference>
<proteinExistence type="predicted"/>
<organism>
    <name type="scientific">Branchiostoma floridae</name>
    <name type="common">Florida lancelet</name>
    <name type="synonym">Amphioxus</name>
    <dbReference type="NCBI Taxonomy" id="7739"/>
    <lineage>
        <taxon>Eukaryota</taxon>
        <taxon>Metazoa</taxon>
        <taxon>Chordata</taxon>
        <taxon>Cephalochordata</taxon>
        <taxon>Leptocardii</taxon>
        <taxon>Amphioxiformes</taxon>
        <taxon>Branchiostomatidae</taxon>
        <taxon>Branchiostoma</taxon>
    </lineage>
</organism>
<reference evidence="1" key="1">
    <citation type="journal article" date="2008" name="Nature">
        <title>The amphioxus genome and the evolution of the chordate karyotype.</title>
        <authorList>
            <consortium name="US DOE Joint Genome Institute (JGI-PGF)"/>
            <person name="Putnam N.H."/>
            <person name="Butts T."/>
            <person name="Ferrier D.E.K."/>
            <person name="Furlong R.F."/>
            <person name="Hellsten U."/>
            <person name="Kawashima T."/>
            <person name="Robinson-Rechavi M."/>
            <person name="Shoguchi E."/>
            <person name="Terry A."/>
            <person name="Yu J.-K."/>
            <person name="Benito-Gutierrez E.L."/>
            <person name="Dubchak I."/>
            <person name="Garcia-Fernandez J."/>
            <person name="Gibson-Brown J.J."/>
            <person name="Grigoriev I.V."/>
            <person name="Horton A.C."/>
            <person name="de Jong P.J."/>
            <person name="Jurka J."/>
            <person name="Kapitonov V.V."/>
            <person name="Kohara Y."/>
            <person name="Kuroki Y."/>
            <person name="Lindquist E."/>
            <person name="Lucas S."/>
            <person name="Osoegawa K."/>
            <person name="Pennacchio L.A."/>
            <person name="Salamov A.A."/>
            <person name="Satou Y."/>
            <person name="Sauka-Spengler T."/>
            <person name="Schmutz J."/>
            <person name="Shin-I T."/>
            <person name="Toyoda A."/>
            <person name="Bronner-Fraser M."/>
            <person name="Fujiyama A."/>
            <person name="Holland L.Z."/>
            <person name="Holland P.W.H."/>
            <person name="Satoh N."/>
            <person name="Rokhsar D.S."/>
        </authorList>
    </citation>
    <scope>NUCLEOTIDE SEQUENCE [LARGE SCALE GENOMIC DNA]</scope>
    <source>
        <strain evidence="1">S238N-H82</strain>
        <tissue evidence="1">Testes</tissue>
    </source>
</reference>